<evidence type="ECO:0000256" key="2">
    <source>
        <dbReference type="ARBA" id="ARBA00022692"/>
    </source>
</evidence>
<comment type="caution">
    <text evidence="8">The sequence shown here is derived from an EMBL/GenBank/DDBJ whole genome shotgun (WGS) entry which is preliminary data.</text>
</comment>
<gene>
    <name evidence="8" type="ORF">VNO77_34816</name>
</gene>
<evidence type="ECO:0000259" key="7">
    <source>
        <dbReference type="PROSITE" id="PS50922"/>
    </source>
</evidence>
<keyword evidence="9" id="KW-1185">Reference proteome</keyword>
<evidence type="ECO:0000313" key="9">
    <source>
        <dbReference type="Proteomes" id="UP001367508"/>
    </source>
</evidence>
<dbReference type="PANTHER" id="PTHR31766">
    <property type="entry name" value="GLABROUS1 ENHANCER-BINDING PROTEIN-LIKE 2"/>
    <property type="match status" value="1"/>
</dbReference>
<evidence type="ECO:0000313" key="8">
    <source>
        <dbReference type="EMBL" id="KAK7316097.1"/>
    </source>
</evidence>
<keyword evidence="4 5" id="KW-0472">Membrane</keyword>
<keyword evidence="3 6" id="KW-1133">Transmembrane helix</keyword>
<evidence type="ECO:0000256" key="1">
    <source>
        <dbReference type="ARBA" id="ARBA00004141"/>
    </source>
</evidence>
<feature type="transmembrane region" description="Helical" evidence="6">
    <location>
        <begin position="43"/>
        <end position="65"/>
    </location>
</feature>
<dbReference type="PANTHER" id="PTHR31766:SF2">
    <property type="entry name" value="GLABROUS1 ENHANCER-BINDING PROTEIN-LIKE 2"/>
    <property type="match status" value="1"/>
</dbReference>
<dbReference type="SMART" id="SM00724">
    <property type="entry name" value="TLC"/>
    <property type="match status" value="1"/>
</dbReference>
<feature type="transmembrane region" description="Helical" evidence="6">
    <location>
        <begin position="210"/>
        <end position="233"/>
    </location>
</feature>
<evidence type="ECO:0000256" key="4">
    <source>
        <dbReference type="ARBA" id="ARBA00023136"/>
    </source>
</evidence>
<comment type="subcellular location">
    <subcellularLocation>
        <location evidence="1">Membrane</location>
        <topology evidence="1">Multi-pass membrane protein</topology>
    </subcellularLocation>
</comment>
<dbReference type="InterPro" id="IPR040327">
    <property type="entry name" value="At5g14285-like"/>
</dbReference>
<dbReference type="PROSITE" id="PS50922">
    <property type="entry name" value="TLC"/>
    <property type="match status" value="1"/>
</dbReference>
<evidence type="ECO:0000256" key="3">
    <source>
        <dbReference type="ARBA" id="ARBA00022989"/>
    </source>
</evidence>
<reference evidence="8 9" key="1">
    <citation type="submission" date="2024-01" db="EMBL/GenBank/DDBJ databases">
        <title>The genomes of 5 underutilized Papilionoideae crops provide insights into root nodulation and disease resistanc.</title>
        <authorList>
            <person name="Jiang F."/>
        </authorList>
    </citation>
    <scope>NUCLEOTIDE SEQUENCE [LARGE SCALE GENOMIC DNA]</scope>
    <source>
        <strain evidence="8">LVBAO_FW01</strain>
        <tissue evidence="8">Leaves</tissue>
    </source>
</reference>
<feature type="transmembrane region" description="Helical" evidence="6">
    <location>
        <begin position="12"/>
        <end position="31"/>
    </location>
</feature>
<evidence type="ECO:0000256" key="5">
    <source>
        <dbReference type="PROSITE-ProRule" id="PRU00205"/>
    </source>
</evidence>
<feature type="transmembrane region" description="Helical" evidence="6">
    <location>
        <begin position="174"/>
        <end position="198"/>
    </location>
</feature>
<dbReference type="Pfam" id="PF03798">
    <property type="entry name" value="TRAM_LAG1_CLN8"/>
    <property type="match status" value="1"/>
</dbReference>
<accession>A0AAN9PZF2</accession>
<sequence>MESSSFPDFKPVLKFSLMFLFIYLIAYFIFFRKWISKTRPEASSCLISLFHGTPAAILALAAIFADPNAGFATTNTQFQNLVLDYSTAYFIADLIHFAAFFAGDFLFVGHHLATLFVIVTCRHVALRGAFEVLSLLALAEATSVFQNAWTLARARRNDVPFAAKVFDALSLPFYGLYSVVRGLFGPYFVFKMLVFYFSERAEGLIATWVWVSWVVVVSMAIAGSIAWVSNLWIELYRERTRMVEAKIR</sequence>
<keyword evidence="2 5" id="KW-0812">Transmembrane</keyword>
<protein>
    <recommendedName>
        <fullName evidence="7">TLC domain-containing protein</fullName>
    </recommendedName>
</protein>
<proteinExistence type="predicted"/>
<organism evidence="8 9">
    <name type="scientific">Canavalia gladiata</name>
    <name type="common">Sword bean</name>
    <name type="synonym">Dolichos gladiatus</name>
    <dbReference type="NCBI Taxonomy" id="3824"/>
    <lineage>
        <taxon>Eukaryota</taxon>
        <taxon>Viridiplantae</taxon>
        <taxon>Streptophyta</taxon>
        <taxon>Embryophyta</taxon>
        <taxon>Tracheophyta</taxon>
        <taxon>Spermatophyta</taxon>
        <taxon>Magnoliopsida</taxon>
        <taxon>eudicotyledons</taxon>
        <taxon>Gunneridae</taxon>
        <taxon>Pentapetalae</taxon>
        <taxon>rosids</taxon>
        <taxon>fabids</taxon>
        <taxon>Fabales</taxon>
        <taxon>Fabaceae</taxon>
        <taxon>Papilionoideae</taxon>
        <taxon>50 kb inversion clade</taxon>
        <taxon>NPAAA clade</taxon>
        <taxon>indigoferoid/millettioid clade</taxon>
        <taxon>Phaseoleae</taxon>
        <taxon>Canavalia</taxon>
    </lineage>
</organism>
<dbReference type="EMBL" id="JAYMYQ010000008">
    <property type="protein sequence ID" value="KAK7316097.1"/>
    <property type="molecule type" value="Genomic_DNA"/>
</dbReference>
<name>A0AAN9PZF2_CANGL</name>
<dbReference type="InterPro" id="IPR006634">
    <property type="entry name" value="TLC-dom"/>
</dbReference>
<dbReference type="AlphaFoldDB" id="A0AAN9PZF2"/>
<feature type="domain" description="TLC" evidence="7">
    <location>
        <begin position="37"/>
        <end position="226"/>
    </location>
</feature>
<dbReference type="Proteomes" id="UP001367508">
    <property type="component" value="Unassembled WGS sequence"/>
</dbReference>
<evidence type="ECO:0000256" key="6">
    <source>
        <dbReference type="SAM" id="Phobius"/>
    </source>
</evidence>
<dbReference type="GO" id="GO:0016020">
    <property type="term" value="C:membrane"/>
    <property type="evidence" value="ECO:0007669"/>
    <property type="project" value="UniProtKB-SubCell"/>
</dbReference>
<feature type="transmembrane region" description="Helical" evidence="6">
    <location>
        <begin position="85"/>
        <end position="108"/>
    </location>
</feature>